<reference evidence="2 3" key="1">
    <citation type="journal article" date="2019" name="Microbiol. Resour. Announc.">
        <title>Complete Genome Sequences of Three Mycoplasma anserisalpingitis (Mycoplasma sp. 1220) Strains.</title>
        <authorList>
            <person name="Grozner D."/>
            <person name="Forro B."/>
            <person name="Kovacs A.B."/>
            <person name="Marton S."/>
            <person name="Banyai K."/>
            <person name="Kreizinger Z."/>
            <person name="Sulyok K.M."/>
            <person name="Gyuranecz M."/>
        </authorList>
    </citation>
    <scope>NUCLEOTIDE SEQUENCE [LARGE SCALE GENOMIC DNA]</scope>
    <source>
        <strain evidence="2 3">ATCC:BAA-2147</strain>
    </source>
</reference>
<name>A0A5B8J772_9MOLU</name>
<feature type="domain" description="Methyltransferase small" evidence="1">
    <location>
        <begin position="39"/>
        <end position="155"/>
    </location>
</feature>
<keyword evidence="2" id="KW-0489">Methyltransferase</keyword>
<dbReference type="Pfam" id="PF05175">
    <property type="entry name" value="MTS"/>
    <property type="match status" value="1"/>
</dbReference>
<dbReference type="GO" id="GO:0008170">
    <property type="term" value="F:N-methyltransferase activity"/>
    <property type="evidence" value="ECO:0007669"/>
    <property type="project" value="UniProtKB-ARBA"/>
</dbReference>
<evidence type="ECO:0000313" key="2">
    <source>
        <dbReference type="EMBL" id="QDY87006.1"/>
    </source>
</evidence>
<evidence type="ECO:0000313" key="3">
    <source>
        <dbReference type="Proteomes" id="UP000318927"/>
    </source>
</evidence>
<protein>
    <submittedName>
        <fullName evidence="2">tRNA1(Val) (Adenine(37)-N6)-methyltransferase</fullName>
    </submittedName>
</protein>
<dbReference type="RefSeq" id="WP_146368585.1">
    <property type="nucleotide sequence ID" value="NZ_CP042295.1"/>
</dbReference>
<proteinExistence type="predicted"/>
<dbReference type="Gene3D" id="3.40.50.150">
    <property type="entry name" value="Vaccinia Virus protein VP39"/>
    <property type="match status" value="1"/>
</dbReference>
<dbReference type="InterPro" id="IPR029063">
    <property type="entry name" value="SAM-dependent_MTases_sf"/>
</dbReference>
<organism evidence="2 3">
    <name type="scientific">Mycoplasma anserisalpingitidis</name>
    <dbReference type="NCBI Taxonomy" id="519450"/>
    <lineage>
        <taxon>Bacteria</taxon>
        <taxon>Bacillati</taxon>
        <taxon>Mycoplasmatota</taxon>
        <taxon>Mollicutes</taxon>
        <taxon>Mycoplasmataceae</taxon>
        <taxon>Mycoplasma</taxon>
    </lineage>
</organism>
<dbReference type="KEGG" id="mans:FRW55_02435"/>
<dbReference type="CDD" id="cd02440">
    <property type="entry name" value="AdoMet_MTases"/>
    <property type="match status" value="1"/>
</dbReference>
<dbReference type="SUPFAM" id="SSF53335">
    <property type="entry name" value="S-adenosyl-L-methionine-dependent methyltransferases"/>
    <property type="match status" value="1"/>
</dbReference>
<dbReference type="Proteomes" id="UP000318927">
    <property type="component" value="Chromosome"/>
</dbReference>
<evidence type="ECO:0000259" key="1">
    <source>
        <dbReference type="Pfam" id="PF05175"/>
    </source>
</evidence>
<dbReference type="PANTHER" id="PTHR47739">
    <property type="entry name" value="TRNA1(VAL) (ADENINE(37)-N6)-METHYLTRANSFERASE"/>
    <property type="match status" value="1"/>
</dbReference>
<dbReference type="AlphaFoldDB" id="A0A5B8J772"/>
<dbReference type="GO" id="GO:0032259">
    <property type="term" value="P:methylation"/>
    <property type="evidence" value="ECO:0007669"/>
    <property type="project" value="UniProtKB-KW"/>
</dbReference>
<gene>
    <name evidence="2" type="ORF">FRW55_02435</name>
</gene>
<keyword evidence="3" id="KW-1185">Reference proteome</keyword>
<accession>A0A5B8J772</accession>
<dbReference type="InterPro" id="IPR007848">
    <property type="entry name" value="Small_mtfrase_dom"/>
</dbReference>
<dbReference type="EMBL" id="CP042295">
    <property type="protein sequence ID" value="QDY87006.1"/>
    <property type="molecule type" value="Genomic_DNA"/>
</dbReference>
<dbReference type="GO" id="GO:0003676">
    <property type="term" value="F:nucleic acid binding"/>
    <property type="evidence" value="ECO:0007669"/>
    <property type="project" value="InterPro"/>
</dbReference>
<dbReference type="PROSITE" id="PS00092">
    <property type="entry name" value="N6_MTASE"/>
    <property type="match status" value="1"/>
</dbReference>
<dbReference type="PANTHER" id="PTHR47739:SF1">
    <property type="entry name" value="TRNA1(VAL) (ADENINE(37)-N6)-METHYLTRANSFERASE"/>
    <property type="match status" value="1"/>
</dbReference>
<sequence>MTNIDKNWEINSLGFDSNLYVYQDKTMFNYSVDTILLGNFVQLNNKTSNLLEIGTNNGALSIFLAARHRNMQITALEIQSKACELAKINIAKNNMEEQINVVNQDFNVFWKEWNKTVNKKFQVIVCNPPFYPYDKTKASSKISVEKLIATHEIHLNLEQIIKGSSKLLEQKGYLNLVIPVERLVDCFQYMRNYNIEPKRVQFIIPRIQDKPKLVLIEGRMNAGWGVHFLPNLYLHSSEDKNSHEYLPEIKELYKPKIVGENNE</sequence>
<dbReference type="GO" id="GO:0008757">
    <property type="term" value="F:S-adenosylmethionine-dependent methyltransferase activity"/>
    <property type="evidence" value="ECO:0007669"/>
    <property type="project" value="UniProtKB-ARBA"/>
</dbReference>
<keyword evidence="2" id="KW-0808">Transferase</keyword>
<dbReference type="InterPro" id="IPR050210">
    <property type="entry name" value="tRNA_Adenine-N(6)_MTase"/>
</dbReference>
<dbReference type="InterPro" id="IPR002052">
    <property type="entry name" value="DNA_methylase_N6_adenine_CS"/>
</dbReference>
<dbReference type="OrthoDB" id="9777257at2"/>